<evidence type="ECO:0000256" key="6">
    <source>
        <dbReference type="SAM" id="Phobius"/>
    </source>
</evidence>
<dbReference type="InterPro" id="IPR004307">
    <property type="entry name" value="TspO_MBR"/>
</dbReference>
<reference evidence="9" key="1">
    <citation type="journal article" date="2023" name="Commun. Biol.">
        <title>Genome analysis of Parmales, the sister group of diatoms, reveals the evolutionary specialization of diatoms from phago-mixotrophs to photoautotrophs.</title>
        <authorList>
            <person name="Ban H."/>
            <person name="Sato S."/>
            <person name="Yoshikawa S."/>
            <person name="Yamada K."/>
            <person name="Nakamura Y."/>
            <person name="Ichinomiya M."/>
            <person name="Sato N."/>
            <person name="Blanc-Mathieu R."/>
            <person name="Endo H."/>
            <person name="Kuwata A."/>
            <person name="Ogata H."/>
        </authorList>
    </citation>
    <scope>NUCLEOTIDE SEQUENCE [LARGE SCALE GENOMIC DNA]</scope>
    <source>
        <strain evidence="9">NIES 3700</strain>
    </source>
</reference>
<dbReference type="InterPro" id="IPR038330">
    <property type="entry name" value="TspO/MBR-related_sf"/>
</dbReference>
<sequence>MRFCSLFLLLSYFLNANGFHLALSASSTRPQFIAATNSPHSPTFSAATNHPLPPTYIARATSLNSVALTTSCFIVGSILGGCTGTPLVIKATKSWYNNIDLPAFTPPDAIFAPVWTVLYASMGLSASRIYLEYSFNLPLKLFTSHYILNLLWAPLFFGLKKIRLAHCLNYLLLSTLALTIKCFYSLNKLSSLLLLPYLIWLLFATRLNSKICEMNPTKNGYNNAMLEAGLIKLQNDARQRAGL</sequence>
<feature type="transmembrane region" description="Helical" evidence="6">
    <location>
        <begin position="66"/>
        <end position="89"/>
    </location>
</feature>
<keyword evidence="3 6" id="KW-0812">Transmembrane</keyword>
<dbReference type="GO" id="GO:0016020">
    <property type="term" value="C:membrane"/>
    <property type="evidence" value="ECO:0007669"/>
    <property type="project" value="UniProtKB-SubCell"/>
</dbReference>
<dbReference type="FunFam" id="1.20.1260.100:FF:000001">
    <property type="entry name" value="translocator protein 2"/>
    <property type="match status" value="1"/>
</dbReference>
<dbReference type="OrthoDB" id="8841220at2759"/>
<dbReference type="Proteomes" id="UP001165122">
    <property type="component" value="Unassembled WGS sequence"/>
</dbReference>
<dbReference type="Pfam" id="PF03073">
    <property type="entry name" value="TspO_MBR"/>
    <property type="match status" value="1"/>
</dbReference>
<evidence type="ECO:0000313" key="8">
    <source>
        <dbReference type="EMBL" id="GMH47536.1"/>
    </source>
</evidence>
<keyword evidence="5 6" id="KW-0472">Membrane</keyword>
<evidence type="ECO:0000256" key="7">
    <source>
        <dbReference type="SAM" id="SignalP"/>
    </source>
</evidence>
<dbReference type="PANTHER" id="PTHR10057:SF0">
    <property type="entry name" value="TRANSLOCATOR PROTEIN"/>
    <property type="match status" value="1"/>
</dbReference>
<dbReference type="GO" id="GO:0033013">
    <property type="term" value="P:tetrapyrrole metabolic process"/>
    <property type="evidence" value="ECO:0007669"/>
    <property type="project" value="UniProtKB-ARBA"/>
</dbReference>
<evidence type="ECO:0000256" key="3">
    <source>
        <dbReference type="ARBA" id="ARBA00022692"/>
    </source>
</evidence>
<dbReference type="CDD" id="cd15904">
    <property type="entry name" value="TSPO_MBR"/>
    <property type="match status" value="1"/>
</dbReference>
<proteinExistence type="inferred from homology"/>
<keyword evidence="9" id="KW-1185">Reference proteome</keyword>
<accession>A0A9W6Z872</accession>
<comment type="similarity">
    <text evidence="2">Belongs to the TspO/BZRP family.</text>
</comment>
<feature type="transmembrane region" description="Helical" evidence="6">
    <location>
        <begin position="168"/>
        <end position="186"/>
    </location>
</feature>
<organism evidence="8 9">
    <name type="scientific">Triparma laevis f. longispina</name>
    <dbReference type="NCBI Taxonomy" id="1714387"/>
    <lineage>
        <taxon>Eukaryota</taxon>
        <taxon>Sar</taxon>
        <taxon>Stramenopiles</taxon>
        <taxon>Ochrophyta</taxon>
        <taxon>Bolidophyceae</taxon>
        <taxon>Parmales</taxon>
        <taxon>Triparmaceae</taxon>
        <taxon>Triparma</taxon>
    </lineage>
</organism>
<dbReference type="PANTHER" id="PTHR10057">
    <property type="entry name" value="PERIPHERAL-TYPE BENZODIAZEPINE RECEPTOR"/>
    <property type="match status" value="1"/>
</dbReference>
<name>A0A9W6Z872_9STRA</name>
<feature type="transmembrane region" description="Helical" evidence="6">
    <location>
        <begin position="192"/>
        <end position="209"/>
    </location>
</feature>
<evidence type="ECO:0000256" key="2">
    <source>
        <dbReference type="ARBA" id="ARBA00007524"/>
    </source>
</evidence>
<dbReference type="AlphaFoldDB" id="A0A9W6Z872"/>
<gene>
    <name evidence="8" type="ORF">TrLO_g8189</name>
</gene>
<dbReference type="EMBL" id="BRXW01000358">
    <property type="protein sequence ID" value="GMH47536.1"/>
    <property type="molecule type" value="Genomic_DNA"/>
</dbReference>
<comment type="caution">
    <text evidence="8">The sequence shown here is derived from an EMBL/GenBank/DDBJ whole genome shotgun (WGS) entry which is preliminary data.</text>
</comment>
<evidence type="ECO:0000256" key="1">
    <source>
        <dbReference type="ARBA" id="ARBA00004141"/>
    </source>
</evidence>
<feature type="chain" id="PRO_5040903332" evidence="7">
    <location>
        <begin position="19"/>
        <end position="243"/>
    </location>
</feature>
<feature type="transmembrane region" description="Helical" evidence="6">
    <location>
        <begin position="110"/>
        <end position="131"/>
    </location>
</feature>
<feature type="signal peptide" evidence="7">
    <location>
        <begin position="1"/>
        <end position="18"/>
    </location>
</feature>
<keyword evidence="7" id="KW-0732">Signal</keyword>
<evidence type="ECO:0000313" key="9">
    <source>
        <dbReference type="Proteomes" id="UP001165122"/>
    </source>
</evidence>
<protein>
    <submittedName>
        <fullName evidence="8">Uncharacterized protein</fullName>
    </submittedName>
</protein>
<keyword evidence="4 6" id="KW-1133">Transmembrane helix</keyword>
<evidence type="ECO:0000256" key="5">
    <source>
        <dbReference type="ARBA" id="ARBA00023136"/>
    </source>
</evidence>
<dbReference type="Gene3D" id="1.20.1260.100">
    <property type="entry name" value="TspO/MBR protein"/>
    <property type="match status" value="1"/>
</dbReference>
<evidence type="ECO:0000256" key="4">
    <source>
        <dbReference type="ARBA" id="ARBA00022989"/>
    </source>
</evidence>
<feature type="transmembrane region" description="Helical" evidence="6">
    <location>
        <begin position="137"/>
        <end position="156"/>
    </location>
</feature>
<comment type="subcellular location">
    <subcellularLocation>
        <location evidence="1">Membrane</location>
        <topology evidence="1">Multi-pass membrane protein</topology>
    </subcellularLocation>
</comment>